<evidence type="ECO:0000256" key="1">
    <source>
        <dbReference type="SAM" id="MobiDB-lite"/>
    </source>
</evidence>
<gene>
    <name evidence="3" type="ORF">CTB96_13685</name>
</gene>
<feature type="compositionally biased region" description="Low complexity" evidence="1">
    <location>
        <begin position="25"/>
        <end position="53"/>
    </location>
</feature>
<dbReference type="Proteomes" id="UP000246722">
    <property type="component" value="Unassembled WGS sequence"/>
</dbReference>
<name>A0A317ZPB4_9MICO</name>
<evidence type="ECO:0000313" key="4">
    <source>
        <dbReference type="Proteomes" id="UP000246722"/>
    </source>
</evidence>
<evidence type="ECO:0000313" key="3">
    <source>
        <dbReference type="EMBL" id="PXA67738.1"/>
    </source>
</evidence>
<keyword evidence="4" id="KW-1185">Reference proteome</keyword>
<feature type="signal peptide" evidence="2">
    <location>
        <begin position="1"/>
        <end position="26"/>
    </location>
</feature>
<protein>
    <recommendedName>
        <fullName evidence="5">Lipoprotein</fullName>
    </recommendedName>
</protein>
<dbReference type="EMBL" id="QHLY01000012">
    <property type="protein sequence ID" value="PXA67738.1"/>
    <property type="molecule type" value="Genomic_DNA"/>
</dbReference>
<organism evidence="3 4">
    <name type="scientific">Cryobacterium arcticum</name>
    <dbReference type="NCBI Taxonomy" id="670052"/>
    <lineage>
        <taxon>Bacteria</taxon>
        <taxon>Bacillati</taxon>
        <taxon>Actinomycetota</taxon>
        <taxon>Actinomycetes</taxon>
        <taxon>Micrococcales</taxon>
        <taxon>Microbacteriaceae</taxon>
        <taxon>Cryobacterium</taxon>
    </lineage>
</organism>
<dbReference type="AlphaFoldDB" id="A0A317ZPB4"/>
<feature type="chain" id="PRO_5016444820" description="Lipoprotein" evidence="2">
    <location>
        <begin position="27"/>
        <end position="159"/>
    </location>
</feature>
<evidence type="ECO:0008006" key="5">
    <source>
        <dbReference type="Google" id="ProtNLM"/>
    </source>
</evidence>
<keyword evidence="2" id="KW-0732">Signal</keyword>
<feature type="compositionally biased region" description="Polar residues" evidence="1">
    <location>
        <begin position="67"/>
        <end position="76"/>
    </location>
</feature>
<evidence type="ECO:0000256" key="2">
    <source>
        <dbReference type="SAM" id="SignalP"/>
    </source>
</evidence>
<sequence length="159" mass="16128">MLRPLSFTVLAAATMLCLAACSSAPADDPTPASSQPATPAATVSTPAAEESTAPARPTADFAGDWTGTAQQGSSSHGVDISLIESDGGYSGTIRHDELECSGTLSDGTVSDGVLTIQKHIDVNGTCIVDLEVTLTLVDADSIGYDTEVSTGVLSRVAQQ</sequence>
<feature type="region of interest" description="Disordered" evidence="1">
    <location>
        <begin position="25"/>
        <end position="81"/>
    </location>
</feature>
<reference evidence="3 4" key="1">
    <citation type="submission" date="2018-05" db="EMBL/GenBank/DDBJ databases">
        <title>Genetic diversity of glacier-inhabiting Cryobacterium bacteria in China and description of Cryobacterium mengkeensis sp. nov. and Arthrobacter glacialis sp. nov.</title>
        <authorList>
            <person name="Liu Q."/>
            <person name="Xin Y.-H."/>
        </authorList>
    </citation>
    <scope>NUCLEOTIDE SEQUENCE [LARGE SCALE GENOMIC DNA]</scope>
    <source>
        <strain evidence="3 4">SK-1</strain>
    </source>
</reference>
<comment type="caution">
    <text evidence="3">The sequence shown here is derived from an EMBL/GenBank/DDBJ whole genome shotgun (WGS) entry which is preliminary data.</text>
</comment>
<accession>A0A317ZPB4</accession>
<dbReference type="RefSeq" id="WP_110127414.1">
    <property type="nucleotide sequence ID" value="NZ_QHLY01000012.1"/>
</dbReference>
<proteinExistence type="predicted"/>